<dbReference type="EMBL" id="BAER01000135">
    <property type="protein sequence ID" value="GAC35449.1"/>
    <property type="molecule type" value="Genomic_DNA"/>
</dbReference>
<keyword evidence="2" id="KW-1185">Reference proteome</keyword>
<proteinExistence type="predicted"/>
<evidence type="ECO:0000313" key="1">
    <source>
        <dbReference type="EMBL" id="GAC35449.1"/>
    </source>
</evidence>
<organism evidence="1 2">
    <name type="scientific">Paraglaciecola polaris LMG 21857</name>
    <dbReference type="NCBI Taxonomy" id="1129793"/>
    <lineage>
        <taxon>Bacteria</taxon>
        <taxon>Pseudomonadati</taxon>
        <taxon>Pseudomonadota</taxon>
        <taxon>Gammaproteobacteria</taxon>
        <taxon>Alteromonadales</taxon>
        <taxon>Alteromonadaceae</taxon>
        <taxon>Paraglaciecola</taxon>
    </lineage>
</organism>
<comment type="caution">
    <text evidence="1">The sequence shown here is derived from an EMBL/GenBank/DDBJ whole genome shotgun (WGS) entry which is preliminary data.</text>
</comment>
<gene>
    <name evidence="1" type="ORF">GPLA_4575</name>
</gene>
<reference evidence="2" key="1">
    <citation type="journal article" date="2014" name="Environ. Microbiol.">
        <title>Comparative genomics of the marine bacterial genus Glaciecola reveals the high degree of genomic diversity and genomic characteristic for cold adaptation.</title>
        <authorList>
            <person name="Qin Q.L."/>
            <person name="Xie B.B."/>
            <person name="Yu Y."/>
            <person name="Shu Y.L."/>
            <person name="Rong J.C."/>
            <person name="Zhang Y.J."/>
            <person name="Zhao D.L."/>
            <person name="Chen X.L."/>
            <person name="Zhang X.Y."/>
            <person name="Chen B."/>
            <person name="Zhou B.C."/>
            <person name="Zhang Y.Z."/>
        </authorList>
    </citation>
    <scope>NUCLEOTIDE SEQUENCE [LARGE SCALE GENOMIC DNA]</scope>
    <source>
        <strain evidence="2">LMG 21857</strain>
    </source>
</reference>
<evidence type="ECO:0000313" key="2">
    <source>
        <dbReference type="Proteomes" id="UP000006322"/>
    </source>
</evidence>
<accession>K6YRV3</accession>
<dbReference type="Proteomes" id="UP000006322">
    <property type="component" value="Unassembled WGS sequence"/>
</dbReference>
<sequence>MTQALSLVTFLDNSGIGSILAYGLFTATKFATSCELYSRASSLLIRK</sequence>
<name>K6YRV3_9ALTE</name>
<protein>
    <submittedName>
        <fullName evidence="1">Uncharacterized protein</fullName>
    </submittedName>
</protein>
<dbReference type="AlphaFoldDB" id="K6YRV3"/>